<organism evidence="2 3">
    <name type="scientific">Antrihabitans spumae</name>
    <dbReference type="NCBI Taxonomy" id="3373370"/>
    <lineage>
        <taxon>Bacteria</taxon>
        <taxon>Bacillati</taxon>
        <taxon>Actinomycetota</taxon>
        <taxon>Actinomycetes</taxon>
        <taxon>Mycobacteriales</taxon>
        <taxon>Nocardiaceae</taxon>
        <taxon>Antrihabitans</taxon>
    </lineage>
</organism>
<evidence type="ECO:0000313" key="2">
    <source>
        <dbReference type="EMBL" id="MFH5243979.1"/>
    </source>
</evidence>
<evidence type="ECO:0000256" key="1">
    <source>
        <dbReference type="SAM" id="MobiDB-lite"/>
    </source>
</evidence>
<dbReference type="RefSeq" id="WP_395125399.1">
    <property type="nucleotide sequence ID" value="NZ_JBIMSP010000034.1"/>
</dbReference>
<name>A0ABW7KNC1_9NOCA</name>
<comment type="caution">
    <text evidence="2">The sequence shown here is derived from an EMBL/GenBank/DDBJ whole genome shotgun (WGS) entry which is preliminary data.</text>
</comment>
<protein>
    <submittedName>
        <fullName evidence="2">Uncharacterized protein</fullName>
    </submittedName>
</protein>
<feature type="compositionally biased region" description="Basic and acidic residues" evidence="1">
    <location>
        <begin position="39"/>
        <end position="48"/>
    </location>
</feature>
<proteinExistence type="predicted"/>
<sequence length="48" mass="5303">MADERTSAKATPERKKDRDDHTDPPGPVDHGGRGGMATREQDSNEPER</sequence>
<feature type="compositionally biased region" description="Basic and acidic residues" evidence="1">
    <location>
        <begin position="1"/>
        <end position="23"/>
    </location>
</feature>
<gene>
    <name evidence="2" type="ORF">ACHIPV_19160</name>
</gene>
<evidence type="ECO:0000313" key="3">
    <source>
        <dbReference type="Proteomes" id="UP001609176"/>
    </source>
</evidence>
<reference evidence="2 3" key="1">
    <citation type="submission" date="2024-10" db="EMBL/GenBank/DDBJ databases">
        <authorList>
            <person name="Riesco R."/>
        </authorList>
    </citation>
    <scope>NUCLEOTIDE SEQUENCE [LARGE SCALE GENOMIC DNA]</scope>
    <source>
        <strain evidence="2 3">NCIMB 15448</strain>
    </source>
</reference>
<dbReference type="EMBL" id="JBIMSP010000034">
    <property type="protein sequence ID" value="MFH5243979.1"/>
    <property type="molecule type" value="Genomic_DNA"/>
</dbReference>
<dbReference type="Proteomes" id="UP001609176">
    <property type="component" value="Unassembled WGS sequence"/>
</dbReference>
<feature type="region of interest" description="Disordered" evidence="1">
    <location>
        <begin position="1"/>
        <end position="48"/>
    </location>
</feature>
<accession>A0ABW7KNC1</accession>